<name>A0ABQ7BWA7_BRACR</name>
<gene>
    <name evidence="1" type="ORF">DY000_02005893</name>
</gene>
<proteinExistence type="predicted"/>
<organism evidence="1 2">
    <name type="scientific">Brassica cretica</name>
    <name type="common">Mustard</name>
    <dbReference type="NCBI Taxonomy" id="69181"/>
    <lineage>
        <taxon>Eukaryota</taxon>
        <taxon>Viridiplantae</taxon>
        <taxon>Streptophyta</taxon>
        <taxon>Embryophyta</taxon>
        <taxon>Tracheophyta</taxon>
        <taxon>Spermatophyta</taxon>
        <taxon>Magnoliopsida</taxon>
        <taxon>eudicotyledons</taxon>
        <taxon>Gunneridae</taxon>
        <taxon>Pentapetalae</taxon>
        <taxon>rosids</taxon>
        <taxon>malvids</taxon>
        <taxon>Brassicales</taxon>
        <taxon>Brassicaceae</taxon>
        <taxon>Brassiceae</taxon>
        <taxon>Brassica</taxon>
    </lineage>
</organism>
<sequence length="95" mass="10228">MAAAIGAGTAMRLEPKPMALTESEDANFGFNARALSSGSTVFSTGFSEPCASSGTKKKHGFLGTMCFFRDQEEGLPKKTPSKIQKETENYWGAFH</sequence>
<dbReference type="Proteomes" id="UP000266723">
    <property type="component" value="Unassembled WGS sequence"/>
</dbReference>
<evidence type="ECO:0000313" key="1">
    <source>
        <dbReference type="EMBL" id="KAF3543794.1"/>
    </source>
</evidence>
<accession>A0ABQ7BWA7</accession>
<reference evidence="1 2" key="1">
    <citation type="journal article" date="2020" name="BMC Genomics">
        <title>Intraspecific diversification of the crop wild relative Brassica cretica Lam. using demographic model selection.</title>
        <authorList>
            <person name="Kioukis A."/>
            <person name="Michalopoulou V.A."/>
            <person name="Briers L."/>
            <person name="Pirintsos S."/>
            <person name="Studholme D.J."/>
            <person name="Pavlidis P."/>
            <person name="Sarris P.F."/>
        </authorList>
    </citation>
    <scope>NUCLEOTIDE SEQUENCE [LARGE SCALE GENOMIC DNA]</scope>
    <source>
        <strain evidence="2">cv. PFS-1207/04</strain>
    </source>
</reference>
<protein>
    <submittedName>
        <fullName evidence="1">Uncharacterized protein</fullName>
    </submittedName>
</protein>
<evidence type="ECO:0000313" key="2">
    <source>
        <dbReference type="Proteomes" id="UP000266723"/>
    </source>
</evidence>
<comment type="caution">
    <text evidence="1">The sequence shown here is derived from an EMBL/GenBank/DDBJ whole genome shotgun (WGS) entry which is preliminary data.</text>
</comment>
<dbReference type="EMBL" id="QGKV02000832">
    <property type="protein sequence ID" value="KAF3543794.1"/>
    <property type="molecule type" value="Genomic_DNA"/>
</dbReference>
<keyword evidence="2" id="KW-1185">Reference proteome</keyword>